<feature type="transmembrane region" description="Helical" evidence="2">
    <location>
        <begin position="357"/>
        <end position="373"/>
    </location>
</feature>
<evidence type="ECO:0000256" key="2">
    <source>
        <dbReference type="SAM" id="Phobius"/>
    </source>
</evidence>
<organism evidence="3 4">
    <name type="scientific">Botrytis deweyae</name>
    <dbReference type="NCBI Taxonomy" id="2478750"/>
    <lineage>
        <taxon>Eukaryota</taxon>
        <taxon>Fungi</taxon>
        <taxon>Dikarya</taxon>
        <taxon>Ascomycota</taxon>
        <taxon>Pezizomycotina</taxon>
        <taxon>Leotiomycetes</taxon>
        <taxon>Helotiales</taxon>
        <taxon>Sclerotiniaceae</taxon>
        <taxon>Botrytis</taxon>
    </lineage>
</organism>
<feature type="transmembrane region" description="Helical" evidence="2">
    <location>
        <begin position="411"/>
        <end position="428"/>
    </location>
</feature>
<feature type="transmembrane region" description="Helical" evidence="2">
    <location>
        <begin position="379"/>
        <end position="399"/>
    </location>
</feature>
<dbReference type="RefSeq" id="XP_038812011.1">
    <property type="nucleotide sequence ID" value="XM_038951538.1"/>
</dbReference>
<dbReference type="Proteomes" id="UP000783213">
    <property type="component" value="Unassembled WGS sequence"/>
</dbReference>
<reference evidence="3 4" key="1">
    <citation type="journal article" date="2020" name="Genome Biol. Evol.">
        <title>Comparative genomics of Sclerotiniaceae.</title>
        <authorList>
            <person name="Valero Jimenez C.A."/>
            <person name="Steentjes M."/>
            <person name="Scholten O.E."/>
            <person name="Van Kan J.A.L."/>
        </authorList>
    </citation>
    <scope>NUCLEOTIDE SEQUENCE [LARGE SCALE GENOMIC DNA]</scope>
    <source>
        <strain evidence="3 4">B1</strain>
    </source>
</reference>
<proteinExistence type="predicted"/>
<feature type="region of interest" description="Disordered" evidence="1">
    <location>
        <begin position="219"/>
        <end position="246"/>
    </location>
</feature>
<name>A0ABQ7ISX5_9HELO</name>
<keyword evidence="2" id="KW-1133">Transmembrane helix</keyword>
<dbReference type="EMBL" id="RCSX01000007">
    <property type="protein sequence ID" value="KAF7932619.1"/>
    <property type="molecule type" value="Genomic_DNA"/>
</dbReference>
<evidence type="ECO:0000313" key="4">
    <source>
        <dbReference type="Proteomes" id="UP000783213"/>
    </source>
</evidence>
<comment type="caution">
    <text evidence="3">The sequence shown here is derived from an EMBL/GenBank/DDBJ whole genome shotgun (WGS) entry which is preliminary data.</text>
</comment>
<accession>A0ABQ7ISX5</accession>
<keyword evidence="4" id="KW-1185">Reference proteome</keyword>
<feature type="transmembrane region" description="Helical" evidence="2">
    <location>
        <begin position="323"/>
        <end position="345"/>
    </location>
</feature>
<gene>
    <name evidence="3" type="ORF">EAE98_003918</name>
</gene>
<keyword evidence="2" id="KW-0472">Membrane</keyword>
<sequence>MHTQTQKRFRERYRPIHAVVQYPTHTAVDLYIKESRKYSALIYPTISCEKGHLHDEAITEDRPNKRAAEDSDTPLHQPQWAFLVAEVEPWQAPTGMLHTSFQRSHSFFENLLGVPKLRRLASKFAIPAEVWQHGTSSLLGFIGGGLPIPLDSTFPLEVTTLCMMAHECNRFEYLGCSPGDEEEHHELSLILRERKERTPCRARGILPNKIWSRSLSSPRIKPKNEATKHCDNEAHNTKLKTQSGRASSKRLSPKGLLLKLFSFLSTLLTAPGHKKRLFTSVLMANIMTGVSGGVIPPKNSEIRTSLTFSNESKPFQSLKDKSIHLLNLSSEAVIALIVIAVCEMIRRIFCRKVQNRLLSATCMAASTSCFAYLRDTEDMTGGLLAGIYFAGAVFTWNTFSMGVKKYNFGTPYIIVGMILGMTILWRGFPYIQPLIGSVKIDVFILPSIILSFSILEMIVKVHDDMIR</sequence>
<evidence type="ECO:0000313" key="3">
    <source>
        <dbReference type="EMBL" id="KAF7932619.1"/>
    </source>
</evidence>
<evidence type="ECO:0000256" key="1">
    <source>
        <dbReference type="SAM" id="MobiDB-lite"/>
    </source>
</evidence>
<feature type="compositionally biased region" description="Basic and acidic residues" evidence="1">
    <location>
        <begin position="222"/>
        <end position="236"/>
    </location>
</feature>
<dbReference type="GeneID" id="62230692"/>
<keyword evidence="2" id="KW-0812">Transmembrane</keyword>
<protein>
    <submittedName>
        <fullName evidence="3">Uncharacterized protein</fullName>
    </submittedName>
</protein>
<feature type="transmembrane region" description="Helical" evidence="2">
    <location>
        <begin position="440"/>
        <end position="459"/>
    </location>
</feature>